<evidence type="ECO:0000256" key="1">
    <source>
        <dbReference type="SAM" id="Phobius"/>
    </source>
</evidence>
<keyword evidence="1" id="KW-0472">Membrane</keyword>
<dbReference type="PANTHER" id="PTHR12959">
    <property type="entry name" value="GPI TRANSAMIDASE COMPONENT PIG-T-RELATED"/>
    <property type="match status" value="1"/>
</dbReference>
<dbReference type="AlphaFoldDB" id="A0A0C9TZ95"/>
<sequence length="528" mass="59672">MIRGWIGTGLWLLCLSQLALGGETFDEQLRIRPLQDGRLYTHFTFKTLLENASPRLPNMINTEDEPQHYTLFPLALGQIIREYAVTELHLSLNAGKWNYGSWGYPDDPNVGTGAELWVWMGEGEEGSFDARWQGLRNALAGLFCASLGELDDRRTTTPTVAFQPDGDLPKGTPHRLIYAFHPSENVCTENLTPFIKLLPCKSRSGIASLLNPHRLFDADWHGLSVRVLWKADQGVEVTLGVQAVFDPMRLKGESKRDWSFSRIFEKTINNACPVARQSDIILDLPASENYSISHPTDLLEPSMVYDVNTIDKPLDLSLSFEENHFTYPDTPLSETPLAIMRSQAGTSQTKGHLHVAFTNSLEEPQRVAYLEMPPWIIKPYLHTLTITVNDDPARRNDLIEHLTYIPTKDERPTLFEPILILPPQSTVHLSFDFDKTFLRYTQHPPDAHRGWDIPPAVLIPLSSNTSTIPTLPRMYSNNILVDLPTPDFSMPYNVIIMTCTLLAMFFGNIFNLLTREVVAINIVGSDYQ</sequence>
<keyword evidence="1" id="KW-0812">Transmembrane</keyword>
<organism evidence="3 4">
    <name type="scientific">Sphaerobolus stellatus (strain SS14)</name>
    <dbReference type="NCBI Taxonomy" id="990650"/>
    <lineage>
        <taxon>Eukaryota</taxon>
        <taxon>Fungi</taxon>
        <taxon>Dikarya</taxon>
        <taxon>Basidiomycota</taxon>
        <taxon>Agaricomycotina</taxon>
        <taxon>Agaricomycetes</taxon>
        <taxon>Phallomycetidae</taxon>
        <taxon>Geastrales</taxon>
        <taxon>Sphaerobolaceae</taxon>
        <taxon>Sphaerobolus</taxon>
    </lineage>
</organism>
<proteinExistence type="predicted"/>
<dbReference type="GO" id="GO:0016255">
    <property type="term" value="P:attachment of GPI anchor to protein"/>
    <property type="evidence" value="ECO:0007669"/>
    <property type="project" value="InterPro"/>
</dbReference>
<feature type="chain" id="PRO_5002204456" description="GPI transamidase component PIG-T" evidence="2">
    <location>
        <begin position="22"/>
        <end position="528"/>
    </location>
</feature>
<dbReference type="PANTHER" id="PTHR12959:SF11">
    <property type="entry name" value="GPI TRANSAMIDASE COMPONENT PIG-T"/>
    <property type="match status" value="1"/>
</dbReference>
<gene>
    <name evidence="3" type="ORF">M422DRAFT_76311</name>
</gene>
<reference evidence="3 4" key="1">
    <citation type="submission" date="2014-06" db="EMBL/GenBank/DDBJ databases">
        <title>Evolutionary Origins and Diversification of the Mycorrhizal Mutualists.</title>
        <authorList>
            <consortium name="DOE Joint Genome Institute"/>
            <consortium name="Mycorrhizal Genomics Consortium"/>
            <person name="Kohler A."/>
            <person name="Kuo A."/>
            <person name="Nagy L.G."/>
            <person name="Floudas D."/>
            <person name="Copeland A."/>
            <person name="Barry K.W."/>
            <person name="Cichocki N."/>
            <person name="Veneault-Fourrey C."/>
            <person name="LaButti K."/>
            <person name="Lindquist E.A."/>
            <person name="Lipzen A."/>
            <person name="Lundell T."/>
            <person name="Morin E."/>
            <person name="Murat C."/>
            <person name="Riley R."/>
            <person name="Ohm R."/>
            <person name="Sun H."/>
            <person name="Tunlid A."/>
            <person name="Henrissat B."/>
            <person name="Grigoriev I.V."/>
            <person name="Hibbett D.S."/>
            <person name="Martin F."/>
        </authorList>
    </citation>
    <scope>NUCLEOTIDE SEQUENCE [LARGE SCALE GENOMIC DNA]</scope>
    <source>
        <strain evidence="3 4">SS14</strain>
    </source>
</reference>
<evidence type="ECO:0000313" key="3">
    <source>
        <dbReference type="EMBL" id="KIJ35768.1"/>
    </source>
</evidence>
<dbReference type="HOGENOM" id="CLU_021459_2_0_1"/>
<keyword evidence="1" id="KW-1133">Transmembrane helix</keyword>
<evidence type="ECO:0000313" key="4">
    <source>
        <dbReference type="Proteomes" id="UP000054279"/>
    </source>
</evidence>
<protein>
    <recommendedName>
        <fullName evidence="5">GPI transamidase component PIG-T</fullName>
    </recommendedName>
</protein>
<dbReference type="Pfam" id="PF04113">
    <property type="entry name" value="Gpi16"/>
    <property type="match status" value="2"/>
</dbReference>
<name>A0A0C9TZ95_SPHS4</name>
<evidence type="ECO:0000256" key="2">
    <source>
        <dbReference type="SAM" id="SignalP"/>
    </source>
</evidence>
<dbReference type="EMBL" id="KN837185">
    <property type="protein sequence ID" value="KIJ35768.1"/>
    <property type="molecule type" value="Genomic_DNA"/>
</dbReference>
<evidence type="ECO:0008006" key="5">
    <source>
        <dbReference type="Google" id="ProtNLM"/>
    </source>
</evidence>
<feature type="signal peptide" evidence="2">
    <location>
        <begin position="1"/>
        <end position="21"/>
    </location>
</feature>
<dbReference type="Proteomes" id="UP000054279">
    <property type="component" value="Unassembled WGS sequence"/>
</dbReference>
<dbReference type="OrthoDB" id="331263at2759"/>
<dbReference type="GO" id="GO:0042765">
    <property type="term" value="C:GPI-anchor transamidase complex"/>
    <property type="evidence" value="ECO:0007669"/>
    <property type="project" value="InterPro"/>
</dbReference>
<accession>A0A0C9TZ95</accession>
<keyword evidence="2" id="KW-0732">Signal</keyword>
<feature type="transmembrane region" description="Helical" evidence="1">
    <location>
        <begin position="492"/>
        <end position="513"/>
    </location>
</feature>
<dbReference type="InterPro" id="IPR007245">
    <property type="entry name" value="PIG-T"/>
</dbReference>
<keyword evidence="4" id="KW-1185">Reference proteome</keyword>